<keyword evidence="4" id="KW-0732">Signal</keyword>
<accession>A0AA97H2U8</accession>
<keyword evidence="6" id="KW-0326">Glycosidase</keyword>
<dbReference type="Gene3D" id="3.20.20.80">
    <property type="entry name" value="Glycosidases"/>
    <property type="match status" value="1"/>
</dbReference>
<dbReference type="EMBL" id="CP135996">
    <property type="protein sequence ID" value="WOC33105.1"/>
    <property type="molecule type" value="Genomic_DNA"/>
</dbReference>
<dbReference type="GO" id="GO:0016139">
    <property type="term" value="P:glycoside catabolic process"/>
    <property type="evidence" value="ECO:0007669"/>
    <property type="project" value="TreeGrafter"/>
</dbReference>
<evidence type="ECO:0000256" key="3">
    <source>
        <dbReference type="ARBA" id="ARBA00012662"/>
    </source>
</evidence>
<dbReference type="GO" id="GO:0004560">
    <property type="term" value="F:alpha-L-fucosidase activity"/>
    <property type="evidence" value="ECO:0007669"/>
    <property type="project" value="InterPro"/>
</dbReference>
<dbReference type="InterPro" id="IPR017853">
    <property type="entry name" value="GH"/>
</dbReference>
<dbReference type="Pfam" id="PF01120">
    <property type="entry name" value="Alpha_L_fucos"/>
    <property type="match status" value="1"/>
</dbReference>
<dbReference type="InterPro" id="IPR000933">
    <property type="entry name" value="Glyco_hydro_29"/>
</dbReference>
<dbReference type="PRINTS" id="PR00741">
    <property type="entry name" value="GLHYDRLASE29"/>
</dbReference>
<evidence type="ECO:0000256" key="5">
    <source>
        <dbReference type="ARBA" id="ARBA00022801"/>
    </source>
</evidence>
<dbReference type="InterPro" id="IPR057739">
    <property type="entry name" value="Glyco_hydro_29_N"/>
</dbReference>
<reference evidence="9" key="3">
    <citation type="submission" date="2024-06" db="EMBL/GenBank/DDBJ databases">
        <authorList>
            <person name="Zeng C."/>
        </authorList>
    </citation>
    <scope>NUCLEOTIDE SEQUENCE [LARGE SCALE GENOMIC DNA]</scope>
    <source>
        <strain evidence="9">ZCY20-5</strain>
    </source>
</reference>
<dbReference type="AlphaFoldDB" id="A0AA97H2U8"/>
<sequence length="437" mass="49131">MAEYKMTGAELASMLKGQLKSNMLFNGIIGVDDPSLHLTEEQIRWWRDAKIGLFVHWGVFSVIGKGEWAYFKEGYTEKDYRKIAEQDFHPARSAEEITSGWTQTAKNAGMRYAVMVTRHHDGFALWDSKASWKQFTSAACGPKADYVKAFTKSCAQAGLYTGLYYSPMDWRFPGYFDPKGKPESAQKMKEQAYQQLCELCTQFGDVRILWYDGGWLAHQGTDADAAWFWDPIRMNKMIRALQPGIMVTPRSGYKGDFECDEGPQEVIGGIVPIPWEKCMTLASAWGYQPNDTYCSFPQLIRMLANVICRDGNLLLNVGPDAEGEIPQEEQQVLAQLGAWLQENGEAVYGTRGGIWQPVDHVYGTTWKDHTVYVHVLDCHAFAGQVLPPVEKTVCHACLLDGTEVPFTQDANGVRLQLPEAVAQDERPDTIIKVSVKP</sequence>
<evidence type="ECO:0000259" key="7">
    <source>
        <dbReference type="Pfam" id="PF01120"/>
    </source>
</evidence>
<proteinExistence type="inferred from homology"/>
<gene>
    <name evidence="8" type="ORF">PXC00_04285</name>
</gene>
<evidence type="ECO:0000313" key="9">
    <source>
        <dbReference type="Proteomes" id="UP001300604"/>
    </source>
</evidence>
<dbReference type="PANTHER" id="PTHR10030:SF37">
    <property type="entry name" value="ALPHA-L-FUCOSIDASE-RELATED"/>
    <property type="match status" value="1"/>
</dbReference>
<comment type="similarity">
    <text evidence="2">Belongs to the glycosyl hydrolase 29 family.</text>
</comment>
<reference evidence="8 9" key="1">
    <citation type="submission" date="2024-06" db="EMBL/GenBank/DDBJ databases">
        <title>Caproicibacterium argilliputei sp. nov, a novel caproic acid producing anaerobic bacterium isolated from pit mud.</title>
        <authorList>
            <person name="Xia S."/>
        </authorList>
    </citation>
    <scope>NUCLEOTIDE SEQUENCE [LARGE SCALE GENOMIC DNA]</scope>
    <source>
        <strain evidence="8 9">ZCY20-5</strain>
    </source>
</reference>
<evidence type="ECO:0000256" key="6">
    <source>
        <dbReference type="ARBA" id="ARBA00023295"/>
    </source>
</evidence>
<evidence type="ECO:0000256" key="1">
    <source>
        <dbReference type="ARBA" id="ARBA00004071"/>
    </source>
</evidence>
<dbReference type="GO" id="GO:0006004">
    <property type="term" value="P:fucose metabolic process"/>
    <property type="evidence" value="ECO:0007669"/>
    <property type="project" value="InterPro"/>
</dbReference>
<keyword evidence="9" id="KW-1185">Reference proteome</keyword>
<evidence type="ECO:0000256" key="2">
    <source>
        <dbReference type="ARBA" id="ARBA00007951"/>
    </source>
</evidence>
<dbReference type="InterPro" id="IPR016286">
    <property type="entry name" value="FUC_metazoa-typ"/>
</dbReference>
<keyword evidence="5" id="KW-0378">Hydrolase</keyword>
<dbReference type="PANTHER" id="PTHR10030">
    <property type="entry name" value="ALPHA-L-FUCOSIDASE"/>
    <property type="match status" value="1"/>
</dbReference>
<comment type="function">
    <text evidence="1">Alpha-L-fucosidase is responsible for hydrolyzing the alpha-1,6-linked fucose joined to the reducing-end N-acetylglucosamine of the carbohydrate moieties of glycoproteins.</text>
</comment>
<dbReference type="RefSeq" id="WP_275844328.1">
    <property type="nucleotide sequence ID" value="NZ_CP135996.1"/>
</dbReference>
<dbReference type="EC" id="3.2.1.51" evidence="3"/>
<dbReference type="SMART" id="SM00812">
    <property type="entry name" value="Alpha_L_fucos"/>
    <property type="match status" value="1"/>
</dbReference>
<dbReference type="KEGG" id="carl:PXC00_04285"/>
<evidence type="ECO:0000256" key="4">
    <source>
        <dbReference type="ARBA" id="ARBA00022729"/>
    </source>
</evidence>
<protein>
    <recommendedName>
        <fullName evidence="3">alpha-L-fucosidase</fullName>
        <ecNumber evidence="3">3.2.1.51</ecNumber>
    </recommendedName>
</protein>
<dbReference type="Proteomes" id="UP001300604">
    <property type="component" value="Chromosome"/>
</dbReference>
<dbReference type="SUPFAM" id="SSF51445">
    <property type="entry name" value="(Trans)glycosidases"/>
    <property type="match status" value="1"/>
</dbReference>
<reference evidence="9" key="2">
    <citation type="submission" date="2024-06" db="EMBL/GenBank/DDBJ databases">
        <title>Caproicibacterium argilliputei sp. nov, a novel caproic acid producing anaerobic bacterium isolated from pit mud.</title>
        <authorList>
            <person name="Zeng C."/>
        </authorList>
    </citation>
    <scope>NUCLEOTIDE SEQUENCE [LARGE SCALE GENOMIC DNA]</scope>
    <source>
        <strain evidence="9">ZCY20-5</strain>
    </source>
</reference>
<dbReference type="GO" id="GO:0005764">
    <property type="term" value="C:lysosome"/>
    <property type="evidence" value="ECO:0007669"/>
    <property type="project" value="TreeGrafter"/>
</dbReference>
<name>A0AA97H2U8_9FIRM</name>
<feature type="domain" description="Glycoside hydrolase family 29 N-terminal" evidence="7">
    <location>
        <begin position="43"/>
        <end position="345"/>
    </location>
</feature>
<evidence type="ECO:0000313" key="8">
    <source>
        <dbReference type="EMBL" id="WOC33105.1"/>
    </source>
</evidence>
<organism evidence="8 9">
    <name type="scientific">Caproicibacterium argilliputei</name>
    <dbReference type="NCBI Taxonomy" id="3030016"/>
    <lineage>
        <taxon>Bacteria</taxon>
        <taxon>Bacillati</taxon>
        <taxon>Bacillota</taxon>
        <taxon>Clostridia</taxon>
        <taxon>Eubacteriales</taxon>
        <taxon>Oscillospiraceae</taxon>
        <taxon>Caproicibacterium</taxon>
    </lineage>
</organism>